<organism evidence="2 3">
    <name type="scientific">Embleya hyalina</name>
    <dbReference type="NCBI Taxonomy" id="516124"/>
    <lineage>
        <taxon>Bacteria</taxon>
        <taxon>Bacillati</taxon>
        <taxon>Actinomycetota</taxon>
        <taxon>Actinomycetes</taxon>
        <taxon>Kitasatosporales</taxon>
        <taxon>Streptomycetaceae</taxon>
        <taxon>Embleya</taxon>
    </lineage>
</organism>
<evidence type="ECO:0008006" key="4">
    <source>
        <dbReference type="Google" id="ProtNLM"/>
    </source>
</evidence>
<sequence>MIDEGLYDVDVLRQILLVLHIVGIAALLGGFLTQMSALRTGDVRIVPAMTHGALTMLVTGLALVGVVQSGLDRDVDTAKIGTKLGILLVVLLLVWGNRAADRVSARVLGAIGLLTVANIAIAVMWT</sequence>
<name>A0A401YLI2_9ACTN</name>
<keyword evidence="1" id="KW-0812">Transmembrane</keyword>
<feature type="transmembrane region" description="Helical" evidence="1">
    <location>
        <begin position="12"/>
        <end position="32"/>
    </location>
</feature>
<comment type="caution">
    <text evidence="2">The sequence shown here is derived from an EMBL/GenBank/DDBJ whole genome shotgun (WGS) entry which is preliminary data.</text>
</comment>
<protein>
    <recommendedName>
        <fullName evidence="4">Integral membrane protein</fullName>
    </recommendedName>
</protein>
<accession>A0A401YLI2</accession>
<evidence type="ECO:0000256" key="1">
    <source>
        <dbReference type="SAM" id="Phobius"/>
    </source>
</evidence>
<keyword evidence="3" id="KW-1185">Reference proteome</keyword>
<feature type="transmembrane region" description="Helical" evidence="1">
    <location>
        <begin position="77"/>
        <end position="95"/>
    </location>
</feature>
<feature type="transmembrane region" description="Helical" evidence="1">
    <location>
        <begin position="107"/>
        <end position="125"/>
    </location>
</feature>
<feature type="transmembrane region" description="Helical" evidence="1">
    <location>
        <begin position="53"/>
        <end position="71"/>
    </location>
</feature>
<dbReference type="AlphaFoldDB" id="A0A401YLI2"/>
<gene>
    <name evidence="2" type="ORF">EHYA_03130</name>
</gene>
<proteinExistence type="predicted"/>
<dbReference type="Proteomes" id="UP000286931">
    <property type="component" value="Unassembled WGS sequence"/>
</dbReference>
<evidence type="ECO:0000313" key="2">
    <source>
        <dbReference type="EMBL" id="GCD95456.1"/>
    </source>
</evidence>
<reference evidence="2 3" key="1">
    <citation type="submission" date="2018-12" db="EMBL/GenBank/DDBJ databases">
        <title>Draft genome sequence of Embleya hyalina NBRC 13850T.</title>
        <authorList>
            <person name="Komaki H."/>
            <person name="Hosoyama A."/>
            <person name="Kimura A."/>
            <person name="Ichikawa N."/>
            <person name="Tamura T."/>
        </authorList>
    </citation>
    <scope>NUCLEOTIDE SEQUENCE [LARGE SCALE GENOMIC DNA]</scope>
    <source>
        <strain evidence="2 3">NBRC 13850</strain>
    </source>
</reference>
<keyword evidence="1" id="KW-0472">Membrane</keyword>
<dbReference type="EMBL" id="BIFH01000017">
    <property type="protein sequence ID" value="GCD95456.1"/>
    <property type="molecule type" value="Genomic_DNA"/>
</dbReference>
<evidence type="ECO:0000313" key="3">
    <source>
        <dbReference type="Proteomes" id="UP000286931"/>
    </source>
</evidence>
<keyword evidence="1" id="KW-1133">Transmembrane helix</keyword>